<dbReference type="PROSITE" id="PS50887">
    <property type="entry name" value="GGDEF"/>
    <property type="match status" value="1"/>
</dbReference>
<keyword evidence="4" id="KW-1185">Reference proteome</keyword>
<reference evidence="3 4" key="1">
    <citation type="submission" date="2018-04" db="EMBL/GenBank/DDBJ databases">
        <title>Complete genome sequence of Hydrogenophilus thermoluteolus TH-1.</title>
        <authorList>
            <person name="Arai H."/>
        </authorList>
    </citation>
    <scope>NUCLEOTIDE SEQUENCE [LARGE SCALE GENOMIC DNA]</scope>
    <source>
        <strain evidence="3 4">TH-1</strain>
    </source>
</reference>
<dbReference type="SMART" id="SM00267">
    <property type="entry name" value="GGDEF"/>
    <property type="match status" value="1"/>
</dbReference>
<dbReference type="Gene3D" id="3.30.70.270">
    <property type="match status" value="1"/>
</dbReference>
<evidence type="ECO:0000313" key="3">
    <source>
        <dbReference type="EMBL" id="BBD77529.1"/>
    </source>
</evidence>
<accession>A0A2Z6DYW5</accession>
<dbReference type="SMART" id="SM00052">
    <property type="entry name" value="EAL"/>
    <property type="match status" value="1"/>
</dbReference>
<dbReference type="PANTHER" id="PTHR33121">
    <property type="entry name" value="CYCLIC DI-GMP PHOSPHODIESTERASE PDEF"/>
    <property type="match status" value="1"/>
</dbReference>
<sequence length="616" mass="69020">MNAIHYTSHIRNDDTSDWRLTLDDILCRRALVAHFQPIWRARDLTCYGWEALIRGPQDSPLARPDALFSAARAAQRIAELDYACREAAIAAYAHQIANGAPQKLFLNVEPLAFIQGAQKGWTRHLLTAHGMAPSQVVIEITEASPHLDYDTLRQAVIHYRRQGFEIAIDDLGEGYASLRVWSEIRPDYVKLDRHFVHQAVTDGAVRRFLEAVVMLSQTTGSRIVAEGVEKVAEWHLVQQLGFDFVQGFLFAPPQQTLIHSLPEEKRRQWLQTRNAPVHTNAHTRNVASLALAIPPATLETNNETIYARFTADPDLSAIPVVDTDERPLGLIFRHPFLEDFARPYRHELFGRKSCQHYLSKAFAIRSDATIHELSQQLQTLALTELGRPFLVVGESGKYLGLGDGQALLRTLVELQLEAARYANPLTGLPGNLPINDRIQSLLTQQLPFVVAYVDIAHFKAYNDLYGFERGDELIRLVAELLKRHVTHPEDFIGHIGGDDFIVLFRDPAWQERITALFSAYTAALPSFYSSDDWQRGGIEAEDRRGNVVFHPLSALTVGALPVLPQQFDSYRAVAAAAAEVKKLAKKLSADQTKRGIVPANALFTERRQPPAPSAPL</sequence>
<dbReference type="EMBL" id="AP018558">
    <property type="protein sequence ID" value="BBD77529.1"/>
    <property type="molecule type" value="Genomic_DNA"/>
</dbReference>
<feature type="domain" description="EAL" evidence="1">
    <location>
        <begin position="15"/>
        <end position="267"/>
    </location>
</feature>
<dbReference type="PANTHER" id="PTHR33121:SF76">
    <property type="entry name" value="SIGNALING PROTEIN"/>
    <property type="match status" value="1"/>
</dbReference>
<evidence type="ECO:0000313" key="4">
    <source>
        <dbReference type="Proteomes" id="UP000262004"/>
    </source>
</evidence>
<protein>
    <submittedName>
        <fullName evidence="3">GGDEF domain-containing protein</fullName>
    </submittedName>
</protein>
<dbReference type="InterPro" id="IPR029787">
    <property type="entry name" value="Nucleotide_cyclase"/>
</dbReference>
<dbReference type="CDD" id="cd01948">
    <property type="entry name" value="EAL"/>
    <property type="match status" value="1"/>
</dbReference>
<dbReference type="InterPro" id="IPR050706">
    <property type="entry name" value="Cyclic-di-GMP_PDE-like"/>
</dbReference>
<dbReference type="Proteomes" id="UP000262004">
    <property type="component" value="Chromosome"/>
</dbReference>
<dbReference type="InterPro" id="IPR001633">
    <property type="entry name" value="EAL_dom"/>
</dbReference>
<dbReference type="GO" id="GO:0071111">
    <property type="term" value="F:cyclic-guanylate-specific phosphodiesterase activity"/>
    <property type="evidence" value="ECO:0007669"/>
    <property type="project" value="InterPro"/>
</dbReference>
<feature type="domain" description="GGDEF" evidence="2">
    <location>
        <begin position="446"/>
        <end position="599"/>
    </location>
</feature>
<dbReference type="CDD" id="cd01949">
    <property type="entry name" value="GGDEF"/>
    <property type="match status" value="1"/>
</dbReference>
<proteinExistence type="predicted"/>
<dbReference type="Pfam" id="PF00563">
    <property type="entry name" value="EAL"/>
    <property type="match status" value="1"/>
</dbReference>
<dbReference type="SUPFAM" id="SSF141868">
    <property type="entry name" value="EAL domain-like"/>
    <property type="match status" value="1"/>
</dbReference>
<dbReference type="NCBIfam" id="TIGR00254">
    <property type="entry name" value="GGDEF"/>
    <property type="match status" value="1"/>
</dbReference>
<evidence type="ECO:0000259" key="2">
    <source>
        <dbReference type="PROSITE" id="PS50887"/>
    </source>
</evidence>
<organism evidence="3 4">
    <name type="scientific">Hydrogenophilus thermoluteolus</name>
    <name type="common">Pseudomonas hydrogenothermophila</name>
    <dbReference type="NCBI Taxonomy" id="297"/>
    <lineage>
        <taxon>Bacteria</taxon>
        <taxon>Pseudomonadati</taxon>
        <taxon>Pseudomonadota</taxon>
        <taxon>Hydrogenophilia</taxon>
        <taxon>Hydrogenophilales</taxon>
        <taxon>Hydrogenophilaceae</taxon>
        <taxon>Hydrogenophilus</taxon>
    </lineage>
</organism>
<dbReference type="PROSITE" id="PS50883">
    <property type="entry name" value="EAL"/>
    <property type="match status" value="1"/>
</dbReference>
<dbReference type="AlphaFoldDB" id="A0A2Z6DYW5"/>
<dbReference type="InterPro" id="IPR000160">
    <property type="entry name" value="GGDEF_dom"/>
</dbReference>
<evidence type="ECO:0000259" key="1">
    <source>
        <dbReference type="PROSITE" id="PS50883"/>
    </source>
</evidence>
<dbReference type="RefSeq" id="WP_170141292.1">
    <property type="nucleotide sequence ID" value="NZ_AP018558.1"/>
</dbReference>
<gene>
    <name evidence="3" type="ORF">HPTL_1265</name>
</gene>
<dbReference type="Pfam" id="PF00990">
    <property type="entry name" value="GGDEF"/>
    <property type="match status" value="1"/>
</dbReference>
<name>A0A2Z6DYW5_HYDTE</name>
<dbReference type="SUPFAM" id="SSF55073">
    <property type="entry name" value="Nucleotide cyclase"/>
    <property type="match status" value="1"/>
</dbReference>
<dbReference type="InterPro" id="IPR035919">
    <property type="entry name" value="EAL_sf"/>
</dbReference>
<dbReference type="KEGG" id="htl:HPTL_1265"/>
<dbReference type="InterPro" id="IPR043128">
    <property type="entry name" value="Rev_trsase/Diguanyl_cyclase"/>
</dbReference>
<dbReference type="Gene3D" id="3.20.20.450">
    <property type="entry name" value="EAL domain"/>
    <property type="match status" value="1"/>
</dbReference>